<accession>A0A343JE16</accession>
<proteinExistence type="predicted"/>
<feature type="region of interest" description="Disordered" evidence="1">
    <location>
        <begin position="1"/>
        <end position="22"/>
    </location>
</feature>
<dbReference type="AlphaFoldDB" id="A0A343JE16"/>
<name>A0A343JE16_9CLOT</name>
<organism evidence="2 3">
    <name type="scientific">Clostridium isatidis</name>
    <dbReference type="NCBI Taxonomy" id="182773"/>
    <lineage>
        <taxon>Bacteria</taxon>
        <taxon>Bacillati</taxon>
        <taxon>Bacillota</taxon>
        <taxon>Clostridia</taxon>
        <taxon>Eubacteriales</taxon>
        <taxon>Clostridiaceae</taxon>
        <taxon>Clostridium</taxon>
    </lineage>
</organism>
<evidence type="ECO:0000313" key="3">
    <source>
        <dbReference type="Proteomes" id="UP000264883"/>
    </source>
</evidence>
<dbReference type="KEGG" id="cia:BEN51_09850"/>
<dbReference type="Proteomes" id="UP000264883">
    <property type="component" value="Chromosome"/>
</dbReference>
<gene>
    <name evidence="2" type="ORF">BEN51_09850</name>
</gene>
<protein>
    <submittedName>
        <fullName evidence="2">Uncharacterized protein</fullName>
    </submittedName>
</protein>
<evidence type="ECO:0000313" key="2">
    <source>
        <dbReference type="EMBL" id="ASW43774.1"/>
    </source>
</evidence>
<sequence>MSKRRRRRREKEERTNSNLLNSSPFGINPLQLMSMLGSNIDMSQIGNMLSSMKMDGLDLNNFNLNQGANNNNNNPNLNNMGLDLGSLQNMMNNLGLGNFAGMNNSSSDDLNIGEKKDEAKIRNNDDENLKILQAIKVIINPNKVEFIDKIIEAYKNGYIK</sequence>
<reference evidence="2 3" key="1">
    <citation type="submission" date="2016-08" db="EMBL/GenBank/DDBJ databases">
        <title>Complete Genome Sequence Of The Indigo Reducing Clostridium isatidis DSM15098.</title>
        <authorList>
            <person name="Little G.T."/>
            <person name="Minton N.P."/>
        </authorList>
    </citation>
    <scope>NUCLEOTIDE SEQUENCE [LARGE SCALE GENOMIC DNA]</scope>
    <source>
        <strain evidence="2 3">DSM 15098</strain>
    </source>
</reference>
<dbReference type="RefSeq" id="WP_119865908.1">
    <property type="nucleotide sequence ID" value="NZ_CP016786.1"/>
</dbReference>
<dbReference type="OrthoDB" id="1933760at2"/>
<keyword evidence="3" id="KW-1185">Reference proteome</keyword>
<dbReference type="EMBL" id="CP016786">
    <property type="protein sequence ID" value="ASW43774.1"/>
    <property type="molecule type" value="Genomic_DNA"/>
</dbReference>
<evidence type="ECO:0000256" key="1">
    <source>
        <dbReference type="SAM" id="MobiDB-lite"/>
    </source>
</evidence>